<protein>
    <recommendedName>
        <fullName evidence="6">BHLH domain-containing protein</fullName>
    </recommendedName>
</protein>
<evidence type="ECO:0000313" key="8">
    <source>
        <dbReference type="Proteomes" id="UP000325577"/>
    </source>
</evidence>
<dbReference type="SMART" id="SM00353">
    <property type="entry name" value="HLH"/>
    <property type="match status" value="1"/>
</dbReference>
<sequence>MISISPAYMMRNALSEMSLCQDIFAANCMDTTVLERAPAIMARQLPQQNYTLEDKPIESYLVPQFRGSINDNSAIREISNRSTKTDPCFENTSPDFGSCRRPGIAFIGDAMSLSASEIATSSIVMDHSFSLNSSRPMATVTAEVAAKEKDKDGDSTLMENLKIMIRGDSLKKRKAEFVAEEDCKKQRIEGAAGEGQSESMAKSSRETSADISKGNSKASMVQKPDYIHLRARHGQATDSHSLAERARREKISKKMKCLQDLVPGCNKVTGKAGMLDEIINYVQSLQRQVEFLSMKVAALNPRLDLNIDNFFMKEFPAYVASFPTAAAPSEAANLGNLQYIQAQRGAPTCGIDMPMNPTQSSAMSIPEAYLDSFCFPQVQPLSTWETDLQSLYNREFQ</sequence>
<dbReference type="CDD" id="cd18919">
    <property type="entry name" value="bHLH_AtBPE_like"/>
    <property type="match status" value="1"/>
</dbReference>
<proteinExistence type="predicted"/>
<keyword evidence="4" id="KW-0539">Nucleus</keyword>
<evidence type="ECO:0000259" key="6">
    <source>
        <dbReference type="PROSITE" id="PS50888"/>
    </source>
</evidence>
<organism evidence="7 8">
    <name type="scientific">Nyssa sinensis</name>
    <dbReference type="NCBI Taxonomy" id="561372"/>
    <lineage>
        <taxon>Eukaryota</taxon>
        <taxon>Viridiplantae</taxon>
        <taxon>Streptophyta</taxon>
        <taxon>Embryophyta</taxon>
        <taxon>Tracheophyta</taxon>
        <taxon>Spermatophyta</taxon>
        <taxon>Magnoliopsida</taxon>
        <taxon>eudicotyledons</taxon>
        <taxon>Gunneridae</taxon>
        <taxon>Pentapetalae</taxon>
        <taxon>asterids</taxon>
        <taxon>Cornales</taxon>
        <taxon>Nyssaceae</taxon>
        <taxon>Nyssa</taxon>
    </lineage>
</organism>
<keyword evidence="3" id="KW-0804">Transcription</keyword>
<dbReference type="GO" id="GO:0005634">
    <property type="term" value="C:nucleus"/>
    <property type="evidence" value="ECO:0007669"/>
    <property type="project" value="UniProtKB-SubCell"/>
</dbReference>
<comment type="subcellular location">
    <subcellularLocation>
        <location evidence="1">Nucleus</location>
    </subcellularLocation>
</comment>
<name>A0A5J5AS73_9ASTE</name>
<evidence type="ECO:0000256" key="3">
    <source>
        <dbReference type="ARBA" id="ARBA00023163"/>
    </source>
</evidence>
<dbReference type="Proteomes" id="UP000325577">
    <property type="component" value="Linkage Group LG2"/>
</dbReference>
<dbReference type="InterPro" id="IPR036638">
    <property type="entry name" value="HLH_DNA-bd_sf"/>
</dbReference>
<dbReference type="InterPro" id="IPR024097">
    <property type="entry name" value="bHLH_ZIP_TF"/>
</dbReference>
<dbReference type="SUPFAM" id="SSF47459">
    <property type="entry name" value="HLH, helix-loop-helix DNA-binding domain"/>
    <property type="match status" value="1"/>
</dbReference>
<gene>
    <name evidence="7" type="ORF">F0562_006392</name>
</gene>
<dbReference type="AlphaFoldDB" id="A0A5J5AS73"/>
<evidence type="ECO:0000256" key="1">
    <source>
        <dbReference type="ARBA" id="ARBA00004123"/>
    </source>
</evidence>
<keyword evidence="8" id="KW-1185">Reference proteome</keyword>
<feature type="domain" description="BHLH" evidence="6">
    <location>
        <begin position="235"/>
        <end position="285"/>
    </location>
</feature>
<keyword evidence="2" id="KW-0805">Transcription regulation</keyword>
<evidence type="ECO:0000256" key="5">
    <source>
        <dbReference type="SAM" id="MobiDB-lite"/>
    </source>
</evidence>
<evidence type="ECO:0000313" key="7">
    <source>
        <dbReference type="EMBL" id="KAA8531891.1"/>
    </source>
</evidence>
<reference evidence="7 8" key="1">
    <citation type="submission" date="2019-09" db="EMBL/GenBank/DDBJ databases">
        <title>A chromosome-level genome assembly of the Chinese tupelo Nyssa sinensis.</title>
        <authorList>
            <person name="Yang X."/>
            <person name="Kang M."/>
            <person name="Yang Y."/>
            <person name="Xiong H."/>
            <person name="Wang M."/>
            <person name="Zhang Z."/>
            <person name="Wang Z."/>
            <person name="Wu H."/>
            <person name="Ma T."/>
            <person name="Liu J."/>
            <person name="Xi Z."/>
        </authorList>
    </citation>
    <scope>NUCLEOTIDE SEQUENCE [LARGE SCALE GENOMIC DNA]</scope>
    <source>
        <strain evidence="7">J267</strain>
        <tissue evidence="7">Leaf</tissue>
    </source>
</reference>
<dbReference type="FunFam" id="4.10.280.10:FF:000002">
    <property type="entry name" value="Basic helix-loop-helix transcription factor"/>
    <property type="match status" value="1"/>
</dbReference>
<feature type="region of interest" description="Disordered" evidence="5">
    <location>
        <begin position="188"/>
        <end position="217"/>
    </location>
</feature>
<accession>A0A5J5AS73</accession>
<dbReference type="PANTHER" id="PTHR12565:SF184">
    <property type="entry name" value="BHLH TRANSCRIPTION FACTOR"/>
    <property type="match status" value="1"/>
</dbReference>
<evidence type="ECO:0000256" key="4">
    <source>
        <dbReference type="ARBA" id="ARBA00023242"/>
    </source>
</evidence>
<dbReference type="GO" id="GO:0046983">
    <property type="term" value="F:protein dimerization activity"/>
    <property type="evidence" value="ECO:0007669"/>
    <property type="project" value="InterPro"/>
</dbReference>
<dbReference type="OrthoDB" id="1915602at2759"/>
<dbReference type="Pfam" id="PF00010">
    <property type="entry name" value="HLH"/>
    <property type="match status" value="1"/>
</dbReference>
<dbReference type="InterPro" id="IPR011598">
    <property type="entry name" value="bHLH_dom"/>
</dbReference>
<dbReference type="PROSITE" id="PS50888">
    <property type="entry name" value="BHLH"/>
    <property type="match status" value="1"/>
</dbReference>
<evidence type="ECO:0000256" key="2">
    <source>
        <dbReference type="ARBA" id="ARBA00023015"/>
    </source>
</evidence>
<dbReference type="PANTHER" id="PTHR12565">
    <property type="entry name" value="STEROL REGULATORY ELEMENT-BINDING PROTEIN"/>
    <property type="match status" value="1"/>
</dbReference>
<dbReference type="EMBL" id="CM018043">
    <property type="protein sequence ID" value="KAA8531891.1"/>
    <property type="molecule type" value="Genomic_DNA"/>
</dbReference>
<dbReference type="Gene3D" id="4.10.280.10">
    <property type="entry name" value="Helix-loop-helix DNA-binding domain"/>
    <property type="match status" value="1"/>
</dbReference>
<dbReference type="GO" id="GO:0003700">
    <property type="term" value="F:DNA-binding transcription factor activity"/>
    <property type="evidence" value="ECO:0007669"/>
    <property type="project" value="TreeGrafter"/>
</dbReference>